<name>A0ABY5MKS8_9HYPH</name>
<dbReference type="RefSeq" id="WP_338529616.1">
    <property type="nucleotide sequence ID" value="NZ_CP030941.1"/>
</dbReference>
<protein>
    <submittedName>
        <fullName evidence="2">Thiamine-phosphate synthase</fullName>
        <ecNumber evidence="2">2.5.1.3</ecNumber>
    </submittedName>
</protein>
<dbReference type="EC" id="2.5.1.3" evidence="2"/>
<gene>
    <name evidence="2" type="primary">thiE_2</name>
    <name evidence="2" type="ORF">NTH_01725</name>
</gene>
<evidence type="ECO:0000313" key="2">
    <source>
        <dbReference type="EMBL" id="UUP17263.1"/>
    </source>
</evidence>
<dbReference type="InterPro" id="IPR036206">
    <property type="entry name" value="ThiamineP_synth_sf"/>
</dbReference>
<dbReference type="InterPro" id="IPR013785">
    <property type="entry name" value="Aldolase_TIM"/>
</dbReference>
<sequence>MTETPTPQRCRIVLIAPPDADPARLDAALSAGDVASLLIPDYGIDEAIFESVAERLCRLAQEHGVAAIVAGSPRVATRIHADGIHFEGPKDELAELVSRYQERMAVGAGGAKKRDEALELGETQPDYMFFGRFGYDNKEEPHPRNLSLGAWWSEMIEIPAVVLAGSTVASIRAVAETGAEFVAVGNAVFEAGADPAERLAEANRLLDQHAPRWEQTG</sequence>
<organism evidence="2 3">
    <name type="scientific">Nitratireductor thuwali</name>
    <dbReference type="NCBI Taxonomy" id="2267699"/>
    <lineage>
        <taxon>Bacteria</taxon>
        <taxon>Pseudomonadati</taxon>
        <taxon>Pseudomonadota</taxon>
        <taxon>Alphaproteobacteria</taxon>
        <taxon>Hyphomicrobiales</taxon>
        <taxon>Phyllobacteriaceae</taxon>
        <taxon>Nitratireductor</taxon>
    </lineage>
</organism>
<dbReference type="Proteomes" id="UP001342418">
    <property type="component" value="Chromosome"/>
</dbReference>
<proteinExistence type="predicted"/>
<dbReference type="NCBIfam" id="NF005080">
    <property type="entry name" value="PRK06512.1"/>
    <property type="match status" value="1"/>
</dbReference>
<dbReference type="GO" id="GO:0004789">
    <property type="term" value="F:thiamine-phosphate diphosphorylase activity"/>
    <property type="evidence" value="ECO:0007669"/>
    <property type="project" value="UniProtKB-EC"/>
</dbReference>
<accession>A0ABY5MKS8</accession>
<evidence type="ECO:0000313" key="3">
    <source>
        <dbReference type="Proteomes" id="UP001342418"/>
    </source>
</evidence>
<keyword evidence="3" id="KW-1185">Reference proteome</keyword>
<dbReference type="CDD" id="cd00564">
    <property type="entry name" value="TMP_TenI"/>
    <property type="match status" value="1"/>
</dbReference>
<dbReference type="InterPro" id="IPR022998">
    <property type="entry name" value="ThiamineP_synth_TenI"/>
</dbReference>
<dbReference type="EMBL" id="CP030941">
    <property type="protein sequence ID" value="UUP17263.1"/>
    <property type="molecule type" value="Genomic_DNA"/>
</dbReference>
<feature type="domain" description="Thiamine phosphate synthase/TenI" evidence="1">
    <location>
        <begin position="21"/>
        <end position="188"/>
    </location>
</feature>
<dbReference type="Pfam" id="PF02581">
    <property type="entry name" value="TMP-TENI"/>
    <property type="match status" value="1"/>
</dbReference>
<dbReference type="Gene3D" id="3.20.20.70">
    <property type="entry name" value="Aldolase class I"/>
    <property type="match status" value="1"/>
</dbReference>
<evidence type="ECO:0000259" key="1">
    <source>
        <dbReference type="Pfam" id="PF02581"/>
    </source>
</evidence>
<dbReference type="SUPFAM" id="SSF51391">
    <property type="entry name" value="Thiamin phosphate synthase"/>
    <property type="match status" value="1"/>
</dbReference>
<keyword evidence="2" id="KW-0808">Transferase</keyword>
<reference evidence="2 3" key="1">
    <citation type="submission" date="2018-07" db="EMBL/GenBank/DDBJ databases">
        <title>Genome sequence of Nitratireductor thuwali#1536.</title>
        <authorList>
            <person name="Michoud G."/>
            <person name="Merlino G."/>
            <person name="Sefrji F.O."/>
            <person name="Daffonchio D."/>
        </authorList>
    </citation>
    <scope>NUCLEOTIDE SEQUENCE [LARGE SCALE GENOMIC DNA]</scope>
    <source>
        <strain evidence="3">Nit1536</strain>
    </source>
</reference>